<evidence type="ECO:0000313" key="9">
    <source>
        <dbReference type="EMBL" id="RKI93209.1"/>
    </source>
</evidence>
<sequence length="733" mass="81715">MGTPRFIKNPSGPVLGVTDIPVLKVDGLYFKDMERTGSLLPYEDWRLPAKERARDLASRLSVEEIAGLMMYSAHQMVPSLQGSPFAAAYRGKSFEESGAEPWEMTDAQKKFLSEDHVRYVLAMYIQNGEIAARWNNEMQAFCEALPHALPVNISSDPRHGASKAAAEFKSEAADTSKWPDGMAMAATFDPDLCREFGRVVAQEYRALGIATALGPQIDVGTEPRWMRVEDTYGACPELVTDMARAYCDGLQTDPGASSDAEGWGSDSVSAMVKHWPGGGPCEGGRDAHYPFGKFAVYPGRNLEQHLKPFLEGAFKLDGPTGKAAAVMPYYTVSWRVDPSGQNVGNSYSKYIINDLLREKYGYDGVVCTDWGITQDPDDKIDSFGSRCYGCENMTEAERHLRILENGVDQFGGNNEIKPILEAYWLGCKKYGEKAMRERFERSAARLLLNSFRCGLFENPYLDPEESVRILGCKEFCEAGFAAQLKSVVMVKNNGVLPVSGRKKVFIPGRTIDERKNFFRGLNGKQSQAGADRNKVEEFFEWADSPKEADFAVCFIESPLSDGYSEEAGYRPIMLQYRPYTAMEARKESIAGGDFREDFSNRSYFGKSNRAANEKDLDLILDTRGAMPAKPVIVVVRMHNPCVLAEFEPYADAILVDFGVEEKAVLTLISGRAQPEGLLPVQLPADMETVERHAEDTPLDYCPYKDSHGNVYDFGFGMNWNGVIHDERNAKYHR</sequence>
<dbReference type="EC" id="3.2.1.21" evidence="3"/>
<keyword evidence="5 9" id="KW-0378">Hydrolase</keyword>
<name>A0A3A9APJ9_9FIRM</name>
<dbReference type="InterPro" id="IPR036962">
    <property type="entry name" value="Glyco_hydro_3_N_sf"/>
</dbReference>
<dbReference type="Proteomes" id="UP000280696">
    <property type="component" value="Unassembled WGS sequence"/>
</dbReference>
<dbReference type="PANTHER" id="PTHR30620">
    <property type="entry name" value="PERIPLASMIC BETA-GLUCOSIDASE-RELATED"/>
    <property type="match status" value="1"/>
</dbReference>
<evidence type="ECO:0000256" key="3">
    <source>
        <dbReference type="ARBA" id="ARBA00012744"/>
    </source>
</evidence>
<evidence type="ECO:0000256" key="1">
    <source>
        <dbReference type="ARBA" id="ARBA00000448"/>
    </source>
</evidence>
<dbReference type="InterPro" id="IPR001764">
    <property type="entry name" value="Glyco_hydro_3_N"/>
</dbReference>
<evidence type="ECO:0000256" key="2">
    <source>
        <dbReference type="ARBA" id="ARBA00005336"/>
    </source>
</evidence>
<dbReference type="RefSeq" id="WP_120467134.1">
    <property type="nucleotide sequence ID" value="NZ_RAYQ01000003.1"/>
</dbReference>
<feature type="domain" description="Glycoside hydrolase family 3 C-terminal" evidence="8">
    <location>
        <begin position="487"/>
        <end position="718"/>
    </location>
</feature>
<evidence type="ECO:0000256" key="4">
    <source>
        <dbReference type="ARBA" id="ARBA00022729"/>
    </source>
</evidence>
<comment type="catalytic activity">
    <reaction evidence="1">
        <text>Hydrolysis of terminal, non-reducing beta-D-glucosyl residues with release of beta-D-glucose.</text>
        <dbReference type="EC" id="3.2.1.21"/>
    </reaction>
</comment>
<protein>
    <recommendedName>
        <fullName evidence="3">beta-glucosidase</fullName>
        <ecNumber evidence="3">3.2.1.21</ecNumber>
    </recommendedName>
</protein>
<keyword evidence="10" id="KW-1185">Reference proteome</keyword>
<dbReference type="InterPro" id="IPR002772">
    <property type="entry name" value="Glyco_hydro_3_C"/>
</dbReference>
<organism evidence="9 10">
    <name type="scientific">Parablautia intestinalis</name>
    <dbReference type="NCBI Taxonomy" id="2320100"/>
    <lineage>
        <taxon>Bacteria</taxon>
        <taxon>Bacillati</taxon>
        <taxon>Bacillota</taxon>
        <taxon>Clostridia</taxon>
        <taxon>Lachnospirales</taxon>
        <taxon>Lachnospiraceae</taxon>
        <taxon>Parablautia</taxon>
    </lineage>
</organism>
<dbReference type="Pfam" id="PF01915">
    <property type="entry name" value="Glyco_hydro_3_C"/>
    <property type="match status" value="1"/>
</dbReference>
<evidence type="ECO:0000259" key="7">
    <source>
        <dbReference type="Pfam" id="PF00933"/>
    </source>
</evidence>
<dbReference type="Pfam" id="PF00933">
    <property type="entry name" value="Glyco_hydro_3"/>
    <property type="match status" value="1"/>
</dbReference>
<evidence type="ECO:0000313" key="10">
    <source>
        <dbReference type="Proteomes" id="UP000280696"/>
    </source>
</evidence>
<dbReference type="EMBL" id="RAYQ01000003">
    <property type="protein sequence ID" value="RKI93209.1"/>
    <property type="molecule type" value="Genomic_DNA"/>
</dbReference>
<feature type="domain" description="Glycoside hydrolase family 3 N-terminal" evidence="7">
    <location>
        <begin position="103"/>
        <end position="374"/>
    </location>
</feature>
<comment type="similarity">
    <text evidence="2">Belongs to the glycosyl hydrolase 3 family.</text>
</comment>
<dbReference type="GO" id="GO:0008422">
    <property type="term" value="F:beta-glucosidase activity"/>
    <property type="evidence" value="ECO:0007669"/>
    <property type="project" value="UniProtKB-EC"/>
</dbReference>
<evidence type="ECO:0000256" key="5">
    <source>
        <dbReference type="ARBA" id="ARBA00022801"/>
    </source>
</evidence>
<dbReference type="SUPFAM" id="SSF52279">
    <property type="entry name" value="Beta-D-glucan exohydrolase, C-terminal domain"/>
    <property type="match status" value="1"/>
</dbReference>
<dbReference type="InterPro" id="IPR051915">
    <property type="entry name" value="Cellulose_Degrad_GH3"/>
</dbReference>
<dbReference type="GO" id="GO:0009251">
    <property type="term" value="P:glucan catabolic process"/>
    <property type="evidence" value="ECO:0007669"/>
    <property type="project" value="TreeGrafter"/>
</dbReference>
<dbReference type="PRINTS" id="PR00133">
    <property type="entry name" value="GLHYDRLASE3"/>
</dbReference>
<dbReference type="Gene3D" id="3.20.20.300">
    <property type="entry name" value="Glycoside hydrolase, family 3, N-terminal domain"/>
    <property type="match status" value="1"/>
</dbReference>
<comment type="caution">
    <text evidence="9">The sequence shown here is derived from an EMBL/GenBank/DDBJ whole genome shotgun (WGS) entry which is preliminary data.</text>
</comment>
<accession>A0A3A9APJ9</accession>
<keyword evidence="6" id="KW-0326">Glycosidase</keyword>
<evidence type="ECO:0000259" key="8">
    <source>
        <dbReference type="Pfam" id="PF01915"/>
    </source>
</evidence>
<dbReference type="InterPro" id="IPR036881">
    <property type="entry name" value="Glyco_hydro_3_C_sf"/>
</dbReference>
<dbReference type="Gene3D" id="3.40.50.1700">
    <property type="entry name" value="Glycoside hydrolase family 3 C-terminal domain"/>
    <property type="match status" value="1"/>
</dbReference>
<dbReference type="SUPFAM" id="SSF51445">
    <property type="entry name" value="(Trans)glycosidases"/>
    <property type="match status" value="1"/>
</dbReference>
<dbReference type="InterPro" id="IPR017853">
    <property type="entry name" value="GH"/>
</dbReference>
<dbReference type="PANTHER" id="PTHR30620:SF16">
    <property type="entry name" value="LYSOSOMAL BETA GLUCOSIDASE"/>
    <property type="match status" value="1"/>
</dbReference>
<reference evidence="9 10" key="1">
    <citation type="submission" date="2018-09" db="EMBL/GenBank/DDBJ databases">
        <title>Murine metabolic-syndrome-specific gut microbial biobank.</title>
        <authorList>
            <person name="Liu C."/>
        </authorList>
    </citation>
    <scope>NUCLEOTIDE SEQUENCE [LARGE SCALE GENOMIC DNA]</scope>
    <source>
        <strain evidence="9 10">0.1xD8-82</strain>
    </source>
</reference>
<dbReference type="AlphaFoldDB" id="A0A3A9APJ9"/>
<gene>
    <name evidence="9" type="ORF">D7V94_04330</name>
</gene>
<proteinExistence type="inferred from homology"/>
<keyword evidence="4" id="KW-0732">Signal</keyword>
<evidence type="ECO:0000256" key="6">
    <source>
        <dbReference type="ARBA" id="ARBA00023295"/>
    </source>
</evidence>
<dbReference type="OrthoDB" id="9805821at2"/>